<dbReference type="InterPro" id="IPR001789">
    <property type="entry name" value="Sig_transdc_resp-reg_receiver"/>
</dbReference>
<dbReference type="Proteomes" id="UP000197003">
    <property type="component" value="Chromosome"/>
</dbReference>
<dbReference type="RefSeq" id="WP_011165766.1">
    <property type="nucleotide sequence ID" value="NZ_CP020946.1"/>
</dbReference>
<evidence type="ECO:0000259" key="2">
    <source>
        <dbReference type="PROSITE" id="PS50110"/>
    </source>
</evidence>
<dbReference type="PROSITE" id="PS50110">
    <property type="entry name" value="RESPONSE_REGULATORY"/>
    <property type="match status" value="1"/>
</dbReference>
<dbReference type="Pfam" id="PF00072">
    <property type="entry name" value="Response_reg"/>
    <property type="match status" value="1"/>
</dbReference>
<dbReference type="GO" id="GO:0000160">
    <property type="term" value="P:phosphorelay signal transduction system"/>
    <property type="evidence" value="ECO:0007669"/>
    <property type="project" value="InterPro"/>
</dbReference>
<dbReference type="PANTHER" id="PTHR43228">
    <property type="entry name" value="TWO-COMPONENT RESPONSE REGULATOR"/>
    <property type="match status" value="1"/>
</dbReference>
<accession>A0A1Z3N4T7</accession>
<dbReference type="SMART" id="SM00448">
    <property type="entry name" value="REC"/>
    <property type="match status" value="1"/>
</dbReference>
<gene>
    <name evidence="3" type="ORF">B9G79_02310</name>
</gene>
<dbReference type="OMA" id="DHHAGEE"/>
<reference evidence="3 4" key="1">
    <citation type="submission" date="2017-04" db="EMBL/GenBank/DDBJ databases">
        <title>Whole genome sequence of Bdellovibrio bacteriovorus strain SSB218315.</title>
        <authorList>
            <person name="Oyedara O."/>
            <person name="Rodriguez-Perez M.A."/>
        </authorList>
    </citation>
    <scope>NUCLEOTIDE SEQUENCE [LARGE SCALE GENOMIC DNA]</scope>
    <source>
        <strain evidence="3 4">SSB218315</strain>
    </source>
</reference>
<proteinExistence type="predicted"/>
<dbReference type="OrthoDB" id="9808843at2"/>
<evidence type="ECO:0000313" key="4">
    <source>
        <dbReference type="Proteomes" id="UP000197003"/>
    </source>
</evidence>
<dbReference type="SUPFAM" id="SSF52172">
    <property type="entry name" value="CheY-like"/>
    <property type="match status" value="1"/>
</dbReference>
<dbReference type="EMBL" id="CP020946">
    <property type="protein sequence ID" value="ASD62478.1"/>
    <property type="molecule type" value="Genomic_DNA"/>
</dbReference>
<keyword evidence="1" id="KW-0597">Phosphoprotein</keyword>
<evidence type="ECO:0000313" key="3">
    <source>
        <dbReference type="EMBL" id="ASD62478.1"/>
    </source>
</evidence>
<dbReference type="InterPro" id="IPR052048">
    <property type="entry name" value="ST_Response_Regulator"/>
</dbReference>
<dbReference type="AlphaFoldDB" id="A0A1Z3N4T7"/>
<name>A0A1Z3N4T7_BDEBC</name>
<sequence>MSFQRIKCPTLVIDDNSTDRMIMVAALDTLGFKNILEAEDGSIALGKLENAFDTLNPVQLIFLDWRMPKRDGAAVLQELKRSRKFKSVKVIMTTNVSDENSVKSALKDGVDDYIVKPVTLDLLRKKIENLGF</sequence>
<feature type="domain" description="Response regulatory" evidence="2">
    <location>
        <begin position="9"/>
        <end position="131"/>
    </location>
</feature>
<evidence type="ECO:0000256" key="1">
    <source>
        <dbReference type="PROSITE-ProRule" id="PRU00169"/>
    </source>
</evidence>
<dbReference type="PANTHER" id="PTHR43228:SF1">
    <property type="entry name" value="TWO-COMPONENT RESPONSE REGULATOR ARR22"/>
    <property type="match status" value="1"/>
</dbReference>
<dbReference type="Gene3D" id="3.40.50.2300">
    <property type="match status" value="1"/>
</dbReference>
<dbReference type="GeneID" id="93014246"/>
<protein>
    <submittedName>
        <fullName evidence="3">Response regulator</fullName>
    </submittedName>
</protein>
<feature type="modified residue" description="4-aspartylphosphate" evidence="1">
    <location>
        <position position="64"/>
    </location>
</feature>
<organism evidence="3 4">
    <name type="scientific">Bdellovibrio bacteriovorus</name>
    <dbReference type="NCBI Taxonomy" id="959"/>
    <lineage>
        <taxon>Bacteria</taxon>
        <taxon>Pseudomonadati</taxon>
        <taxon>Bdellovibrionota</taxon>
        <taxon>Bdellovibrionia</taxon>
        <taxon>Bdellovibrionales</taxon>
        <taxon>Pseudobdellovibrionaceae</taxon>
        <taxon>Bdellovibrio</taxon>
    </lineage>
</organism>
<dbReference type="InterPro" id="IPR011006">
    <property type="entry name" value="CheY-like_superfamily"/>
</dbReference>